<dbReference type="eggNOG" id="ENOG502SQVR">
    <property type="taxonomic scope" value="Eukaryota"/>
</dbReference>
<proteinExistence type="predicted"/>
<evidence type="ECO:0000313" key="2">
    <source>
        <dbReference type="Proteomes" id="UP000000724"/>
    </source>
</evidence>
<dbReference type="OrthoDB" id="4323953at2759"/>
<dbReference type="HOGENOM" id="CLU_744148_0_0_1"/>
<name>B6HQ06_PENRW</name>
<keyword evidence="2" id="KW-1185">Reference proteome</keyword>
<dbReference type="Proteomes" id="UP000000724">
    <property type="component" value="Contig Pc00c22"/>
</dbReference>
<dbReference type="VEuPathDB" id="FungiDB:PCH_Pc22g15710"/>
<reference evidence="1 2" key="1">
    <citation type="journal article" date="2008" name="Nat. Biotechnol.">
        <title>Genome sequencing and analysis of the filamentous fungus Penicillium chrysogenum.</title>
        <authorList>
            <person name="van den Berg M.A."/>
            <person name="Albang R."/>
            <person name="Albermann K."/>
            <person name="Badger J.H."/>
            <person name="Daran J.-M."/>
            <person name="Driessen A.J.M."/>
            <person name="Garcia-Estrada C."/>
            <person name="Fedorova N.D."/>
            <person name="Harris D.M."/>
            <person name="Heijne W.H.M."/>
            <person name="Joardar V.S."/>
            <person name="Kiel J.A.K.W."/>
            <person name="Kovalchuk A."/>
            <person name="Martin J.F."/>
            <person name="Nierman W.C."/>
            <person name="Nijland J.G."/>
            <person name="Pronk J.T."/>
            <person name="Roubos J.A."/>
            <person name="van der Klei I.J."/>
            <person name="van Peij N.N.M.E."/>
            <person name="Veenhuis M."/>
            <person name="von Doehren H."/>
            <person name="Wagner C."/>
            <person name="Wortman J.R."/>
            <person name="Bovenberg R.A.L."/>
        </authorList>
    </citation>
    <scope>NUCLEOTIDE SEQUENCE [LARGE SCALE GENOMIC DNA]</scope>
    <source>
        <strain evidence="2">ATCC 28089 / DSM 1075 / NRRL 1951 / Wisconsin 54-1255</strain>
    </source>
</reference>
<dbReference type="AlphaFoldDB" id="B6HQ06"/>
<sequence length="372" mass="42603">MVGPLILLCWRWSRMPQLAMWEPHGWDALLMSWSGRIYRVLPLERSRFIGIHYVVALESPTSARTSLDKRPSVAWRESLAFLPIHRPLLYIQHSLRTRLQLLLAISPVLPHESGHIFRAPILTLTFSRPRHYTLDLQIIMRSQSQISEYVAFSVRSIYYSILTPIRNKGSIGHNVPILSVSLETENGSRELKRENGDISMNFRYKVTYHGVDTINSTTAGPLTFCTSVFHDELNYQLDRRVQSGSEQWIPCRYSGYCPGFVNDQPSKIHVAQSEGFVCLYPGESWEGSFTLDDELWEFPDHLRTGAIFRFVFKGATIEWWDWGTKAGTHADTVVTFRGYGRSTRSDFTDDNNGGRPQIFVPSSSEIELVLAD</sequence>
<organism evidence="1 2">
    <name type="scientific">Penicillium rubens (strain ATCC 28089 / DSM 1075 / NRRL 1951 / Wisconsin 54-1255)</name>
    <name type="common">Penicillium chrysogenum</name>
    <dbReference type="NCBI Taxonomy" id="500485"/>
    <lineage>
        <taxon>Eukaryota</taxon>
        <taxon>Fungi</taxon>
        <taxon>Dikarya</taxon>
        <taxon>Ascomycota</taxon>
        <taxon>Pezizomycotina</taxon>
        <taxon>Eurotiomycetes</taxon>
        <taxon>Eurotiomycetidae</taxon>
        <taxon>Eurotiales</taxon>
        <taxon>Aspergillaceae</taxon>
        <taxon>Penicillium</taxon>
        <taxon>Penicillium chrysogenum species complex</taxon>
    </lineage>
</organism>
<dbReference type="EMBL" id="AM920437">
    <property type="protein sequence ID" value="CAP98859.1"/>
    <property type="molecule type" value="Genomic_DNA"/>
</dbReference>
<evidence type="ECO:0000313" key="1">
    <source>
        <dbReference type="EMBL" id="CAP98859.1"/>
    </source>
</evidence>
<gene>
    <name evidence="1" type="ORF">Pc22g15710</name>
    <name evidence="1" type="ORF">PCH_Pc22g15710</name>
</gene>
<accession>B6HQ06</accession>
<dbReference type="BioCyc" id="PCHR:PC22G15710-MONOMER"/>
<protein>
    <submittedName>
        <fullName evidence="1">Pc22g15710 protein</fullName>
    </submittedName>
</protein>